<evidence type="ECO:0000256" key="12">
    <source>
        <dbReference type="ARBA" id="ARBA00036634"/>
    </source>
</evidence>
<dbReference type="PANTHER" id="PTHR12127">
    <property type="entry name" value="MUCOLIPIN"/>
    <property type="match status" value="1"/>
</dbReference>
<reference evidence="15" key="2">
    <citation type="submission" date="2025-08" db="UniProtKB">
        <authorList>
            <consortium name="Ensembl"/>
        </authorList>
    </citation>
    <scope>IDENTIFICATION</scope>
</reference>
<protein>
    <recommendedName>
        <fullName evidence="14">Polycystin cation channel PKD1/PKD2 domain-containing protein</fullName>
    </recommendedName>
</protein>
<keyword evidence="11" id="KW-0407">Ion channel</keyword>
<dbReference type="InterPro" id="IPR039031">
    <property type="entry name" value="Mucolipin"/>
</dbReference>
<dbReference type="GO" id="GO:0005886">
    <property type="term" value="C:plasma membrane"/>
    <property type="evidence" value="ECO:0007669"/>
    <property type="project" value="UniProtKB-SubCell"/>
</dbReference>
<dbReference type="AlphaFoldDB" id="H2YV77"/>
<dbReference type="FunFam" id="1.10.287.70:FF:000033">
    <property type="entry name" value="Mucolipin 1"/>
    <property type="match status" value="1"/>
</dbReference>
<organism evidence="15 16">
    <name type="scientific">Ciona savignyi</name>
    <name type="common">Pacific transparent sea squirt</name>
    <dbReference type="NCBI Taxonomy" id="51511"/>
    <lineage>
        <taxon>Eukaryota</taxon>
        <taxon>Metazoa</taxon>
        <taxon>Chordata</taxon>
        <taxon>Tunicata</taxon>
        <taxon>Ascidiacea</taxon>
        <taxon>Phlebobranchia</taxon>
        <taxon>Cionidae</taxon>
        <taxon>Ciona</taxon>
    </lineage>
</organism>
<evidence type="ECO:0000313" key="15">
    <source>
        <dbReference type="Ensembl" id="ENSCSAVP00000009237.1"/>
    </source>
</evidence>
<dbReference type="GO" id="GO:0010008">
    <property type="term" value="C:endosome membrane"/>
    <property type="evidence" value="ECO:0007669"/>
    <property type="project" value="UniProtKB-SubCell"/>
</dbReference>
<evidence type="ECO:0000256" key="2">
    <source>
        <dbReference type="ARBA" id="ARBA00004651"/>
    </source>
</evidence>
<dbReference type="GO" id="GO:0005765">
    <property type="term" value="C:lysosomal membrane"/>
    <property type="evidence" value="ECO:0007669"/>
    <property type="project" value="TreeGrafter"/>
</dbReference>
<dbReference type="GO" id="GO:0072345">
    <property type="term" value="F:NAADP-sensitive calcium-release channel activity"/>
    <property type="evidence" value="ECO:0007669"/>
    <property type="project" value="TreeGrafter"/>
</dbReference>
<reference evidence="15" key="3">
    <citation type="submission" date="2025-09" db="UniProtKB">
        <authorList>
            <consortium name="Ensembl"/>
        </authorList>
    </citation>
    <scope>IDENTIFICATION</scope>
</reference>
<evidence type="ECO:0000256" key="5">
    <source>
        <dbReference type="ARBA" id="ARBA00022692"/>
    </source>
</evidence>
<feature type="domain" description="Polycystin cation channel PKD1/PKD2" evidence="14">
    <location>
        <begin position="2"/>
        <end position="100"/>
    </location>
</feature>
<evidence type="ECO:0000256" key="7">
    <source>
        <dbReference type="ARBA" id="ARBA00022989"/>
    </source>
</evidence>
<evidence type="ECO:0000256" key="3">
    <source>
        <dbReference type="ARBA" id="ARBA00022448"/>
    </source>
</evidence>
<keyword evidence="16" id="KW-1185">Reference proteome</keyword>
<evidence type="ECO:0000259" key="14">
    <source>
        <dbReference type="Pfam" id="PF08016"/>
    </source>
</evidence>
<keyword evidence="4" id="KW-1003">Cell membrane</keyword>
<keyword evidence="6" id="KW-0967">Endosome</keyword>
<evidence type="ECO:0000256" key="4">
    <source>
        <dbReference type="ARBA" id="ARBA00022475"/>
    </source>
</evidence>
<dbReference type="Pfam" id="PF08016">
    <property type="entry name" value="PKD_channel"/>
    <property type="match status" value="1"/>
</dbReference>
<name>H2YV77_CIOSA</name>
<keyword evidence="7 13" id="KW-1133">Transmembrane helix</keyword>
<evidence type="ECO:0000256" key="10">
    <source>
        <dbReference type="ARBA" id="ARBA00023157"/>
    </source>
</evidence>
<dbReference type="Gene3D" id="1.10.287.70">
    <property type="match status" value="1"/>
</dbReference>
<dbReference type="PANTHER" id="PTHR12127:SF7">
    <property type="entry name" value="SD02261P"/>
    <property type="match status" value="1"/>
</dbReference>
<comment type="subcellular location">
    <subcellularLocation>
        <location evidence="2">Cell membrane</location>
        <topology evidence="2">Multi-pass membrane protein</topology>
    </subcellularLocation>
    <subcellularLocation>
        <location evidence="1">Endosome membrane</location>
    </subcellularLocation>
</comment>
<feature type="transmembrane region" description="Helical" evidence="13">
    <location>
        <begin position="72"/>
        <end position="94"/>
    </location>
</feature>
<dbReference type="InterPro" id="IPR013122">
    <property type="entry name" value="PKD1_2_channel"/>
</dbReference>
<dbReference type="HOGENOM" id="CLU_1708421_0_0_1"/>
<keyword evidence="5 13" id="KW-0812">Transmembrane</keyword>
<keyword evidence="8" id="KW-0406">Ion transport</keyword>
<evidence type="ECO:0000313" key="16">
    <source>
        <dbReference type="Proteomes" id="UP000007875"/>
    </source>
</evidence>
<accession>H2YV77</accession>
<feature type="transmembrane region" description="Helical" evidence="13">
    <location>
        <begin position="7"/>
        <end position="26"/>
    </location>
</feature>
<keyword evidence="3" id="KW-0813">Transport</keyword>
<evidence type="ECO:0000256" key="9">
    <source>
        <dbReference type="ARBA" id="ARBA00023136"/>
    </source>
</evidence>
<dbReference type="Proteomes" id="UP000007875">
    <property type="component" value="Unassembled WGS sequence"/>
</dbReference>
<dbReference type="Ensembl" id="ENSCSAVT00000009354.1">
    <property type="protein sequence ID" value="ENSCSAVP00000009237.1"/>
    <property type="gene ID" value="ENSCSAVG00000005446.1"/>
</dbReference>
<evidence type="ECO:0000256" key="1">
    <source>
        <dbReference type="ARBA" id="ARBA00004608"/>
    </source>
</evidence>
<evidence type="ECO:0000256" key="6">
    <source>
        <dbReference type="ARBA" id="ARBA00022753"/>
    </source>
</evidence>
<dbReference type="GeneTree" id="ENSGT00950000183036"/>
<keyword evidence="9 13" id="KW-0472">Membrane</keyword>
<proteinExistence type="predicted"/>
<sequence>MPHVLRFMVCASLLYLGYMFCGWVVLGPYHHKFRTPVVASEALFSLINGDDMYMTFEEMAKTSKLAWIFSQIYLYTFISLFIYVVLSLFIAVIMETYETIQEWQIDGSPPQSEMQKFISEGADNDVEFNFNSDQYCCCCLYQNNAPDILTDDEHSGDEEALIVT</sequence>
<comment type="catalytic activity">
    <reaction evidence="12">
        <text>Ca(2+)(in) = Ca(2+)(out)</text>
        <dbReference type="Rhea" id="RHEA:29671"/>
        <dbReference type="ChEBI" id="CHEBI:29108"/>
    </reaction>
</comment>
<reference evidence="16" key="1">
    <citation type="submission" date="2003-08" db="EMBL/GenBank/DDBJ databases">
        <authorList>
            <person name="Birren B."/>
            <person name="Nusbaum C."/>
            <person name="Abebe A."/>
            <person name="Abouelleil A."/>
            <person name="Adekoya E."/>
            <person name="Ait-zahra M."/>
            <person name="Allen N."/>
            <person name="Allen T."/>
            <person name="An P."/>
            <person name="Anderson M."/>
            <person name="Anderson S."/>
            <person name="Arachchi H."/>
            <person name="Armbruster J."/>
            <person name="Bachantsang P."/>
            <person name="Baldwin J."/>
            <person name="Barry A."/>
            <person name="Bayul T."/>
            <person name="Blitshsteyn B."/>
            <person name="Bloom T."/>
            <person name="Blye J."/>
            <person name="Boguslavskiy L."/>
            <person name="Borowsky M."/>
            <person name="Boukhgalter B."/>
            <person name="Brunache A."/>
            <person name="Butler J."/>
            <person name="Calixte N."/>
            <person name="Calvo S."/>
            <person name="Camarata J."/>
            <person name="Campo K."/>
            <person name="Chang J."/>
            <person name="Cheshatsang Y."/>
            <person name="Citroen M."/>
            <person name="Collymore A."/>
            <person name="Considine T."/>
            <person name="Cook A."/>
            <person name="Cooke P."/>
            <person name="Corum B."/>
            <person name="Cuomo C."/>
            <person name="David R."/>
            <person name="Dawoe T."/>
            <person name="Degray S."/>
            <person name="Dodge S."/>
            <person name="Dooley K."/>
            <person name="Dorje P."/>
            <person name="Dorjee K."/>
            <person name="Dorris L."/>
            <person name="Duffey N."/>
            <person name="Dupes A."/>
            <person name="Elkins T."/>
            <person name="Engels R."/>
            <person name="Erickson J."/>
            <person name="Farina A."/>
            <person name="Faro S."/>
            <person name="Ferreira P."/>
            <person name="Fischer H."/>
            <person name="Fitzgerald M."/>
            <person name="Foley K."/>
            <person name="Gage D."/>
            <person name="Galagan J."/>
            <person name="Gearin G."/>
            <person name="Gnerre S."/>
            <person name="Gnirke A."/>
            <person name="Goyette A."/>
            <person name="Graham J."/>
            <person name="Grandbois E."/>
            <person name="Gyaltsen K."/>
            <person name="Hafez N."/>
            <person name="Hagopian D."/>
            <person name="Hagos B."/>
            <person name="Hall J."/>
            <person name="Hatcher B."/>
            <person name="Heller A."/>
            <person name="Higgins H."/>
            <person name="Honan T."/>
            <person name="Horn A."/>
            <person name="Houde N."/>
            <person name="Hughes L."/>
            <person name="Hulme W."/>
            <person name="Husby E."/>
            <person name="Iliev I."/>
            <person name="Jaffe D."/>
            <person name="Jones C."/>
            <person name="Kamal M."/>
            <person name="Kamat A."/>
            <person name="Kamvysselis M."/>
            <person name="Karlsson E."/>
            <person name="Kells C."/>
            <person name="Kieu A."/>
            <person name="Kisner P."/>
            <person name="Kodira C."/>
            <person name="Kulbokas E."/>
            <person name="Labutti K."/>
            <person name="Lama D."/>
            <person name="Landers T."/>
            <person name="Leger J."/>
            <person name="Levine S."/>
            <person name="Lewis D."/>
            <person name="Lewis T."/>
            <person name="Lindblad-toh K."/>
            <person name="Liu X."/>
            <person name="Lokyitsang T."/>
            <person name="Lokyitsang Y."/>
            <person name="Lucien O."/>
            <person name="Lui A."/>
            <person name="Ma L.J."/>
            <person name="Mabbitt R."/>
            <person name="Macdonald J."/>
            <person name="Maclean C."/>
            <person name="Major J."/>
            <person name="Manning J."/>
            <person name="Marabella R."/>
            <person name="Maru K."/>
            <person name="Matthews C."/>
            <person name="Mauceli E."/>
            <person name="Mccarthy M."/>
            <person name="Mcdonough S."/>
            <person name="Mcghee T."/>
            <person name="Meldrim J."/>
            <person name="Meneus L."/>
            <person name="Mesirov J."/>
            <person name="Mihalev A."/>
            <person name="Mihova T."/>
            <person name="Mikkelsen T."/>
            <person name="Mlenga V."/>
            <person name="Moru K."/>
            <person name="Mozes J."/>
            <person name="Mulrain L."/>
            <person name="Munson G."/>
            <person name="Naylor J."/>
            <person name="Newes C."/>
            <person name="Nguyen C."/>
            <person name="Nguyen N."/>
            <person name="Nguyen T."/>
            <person name="Nicol R."/>
            <person name="Nielsen C."/>
            <person name="Nizzari M."/>
            <person name="Norbu C."/>
            <person name="Norbu N."/>
            <person name="O'donnell P."/>
            <person name="Okoawo O."/>
            <person name="O'leary S."/>
            <person name="Omotosho B."/>
            <person name="O'neill K."/>
            <person name="Osman S."/>
            <person name="Parker S."/>
            <person name="Perrin D."/>
            <person name="Phunkhang P."/>
            <person name="Piqani B."/>
            <person name="Purcell S."/>
            <person name="Rachupka T."/>
            <person name="Ramasamy U."/>
            <person name="Rameau R."/>
            <person name="Ray V."/>
            <person name="Raymond C."/>
            <person name="Retta R."/>
            <person name="Richardson S."/>
            <person name="Rise C."/>
            <person name="Rodriguez J."/>
            <person name="Rogers J."/>
            <person name="Rogov P."/>
            <person name="Rutman M."/>
            <person name="Schupbach R."/>
            <person name="Seaman C."/>
            <person name="Settipalli S."/>
            <person name="Sharpe T."/>
            <person name="Sheridan J."/>
            <person name="Sherpa N."/>
            <person name="Shi J."/>
            <person name="Smirnov S."/>
            <person name="Smith C."/>
            <person name="Sougnez C."/>
            <person name="Spencer B."/>
            <person name="Stalker J."/>
            <person name="Stange-thomann N."/>
            <person name="Stavropoulos S."/>
            <person name="Stetson K."/>
            <person name="Stone C."/>
            <person name="Stone S."/>
            <person name="Stubbs M."/>
            <person name="Talamas J."/>
            <person name="Tchuinga P."/>
            <person name="Tenzing P."/>
            <person name="Tesfaye S."/>
            <person name="Theodore J."/>
            <person name="Thoulutsang Y."/>
            <person name="Topham K."/>
            <person name="Towey S."/>
            <person name="Tsamla T."/>
            <person name="Tsomo N."/>
            <person name="Vallee D."/>
            <person name="Vassiliev H."/>
            <person name="Venkataraman V."/>
            <person name="Vinson J."/>
            <person name="Vo A."/>
            <person name="Wade C."/>
            <person name="Wang S."/>
            <person name="Wangchuk T."/>
            <person name="Wangdi T."/>
            <person name="Whittaker C."/>
            <person name="Wilkinson J."/>
            <person name="Wu Y."/>
            <person name="Wyman D."/>
            <person name="Yadav S."/>
            <person name="Yang S."/>
            <person name="Yang X."/>
            <person name="Yeager S."/>
            <person name="Yee E."/>
            <person name="Young G."/>
            <person name="Zainoun J."/>
            <person name="Zembeck L."/>
            <person name="Zimmer A."/>
            <person name="Zody M."/>
            <person name="Lander E."/>
        </authorList>
    </citation>
    <scope>NUCLEOTIDE SEQUENCE [LARGE SCALE GENOMIC DNA]</scope>
</reference>
<evidence type="ECO:0000256" key="8">
    <source>
        <dbReference type="ARBA" id="ARBA00023065"/>
    </source>
</evidence>
<evidence type="ECO:0000256" key="11">
    <source>
        <dbReference type="ARBA" id="ARBA00023303"/>
    </source>
</evidence>
<keyword evidence="10" id="KW-1015">Disulfide bond</keyword>
<evidence type="ECO:0000256" key="13">
    <source>
        <dbReference type="SAM" id="Phobius"/>
    </source>
</evidence>